<keyword evidence="3" id="KW-1185">Reference proteome</keyword>
<dbReference type="AlphaFoldDB" id="A0AAV4HX67"/>
<gene>
    <name evidence="2" type="ORF">ElyMa_001125900</name>
</gene>
<protein>
    <submittedName>
        <fullName evidence="2">Uncharacterized protein</fullName>
    </submittedName>
</protein>
<proteinExistence type="predicted"/>
<comment type="caution">
    <text evidence="2">The sequence shown here is derived from an EMBL/GenBank/DDBJ whole genome shotgun (WGS) entry which is preliminary data.</text>
</comment>
<reference evidence="2 3" key="1">
    <citation type="journal article" date="2021" name="Elife">
        <title>Chloroplast acquisition without the gene transfer in kleptoplastic sea slugs, Plakobranchus ocellatus.</title>
        <authorList>
            <person name="Maeda T."/>
            <person name="Takahashi S."/>
            <person name="Yoshida T."/>
            <person name="Shimamura S."/>
            <person name="Takaki Y."/>
            <person name="Nagai Y."/>
            <person name="Toyoda A."/>
            <person name="Suzuki Y."/>
            <person name="Arimoto A."/>
            <person name="Ishii H."/>
            <person name="Satoh N."/>
            <person name="Nishiyama T."/>
            <person name="Hasebe M."/>
            <person name="Maruyama T."/>
            <person name="Minagawa J."/>
            <person name="Obokata J."/>
            <person name="Shigenobu S."/>
        </authorList>
    </citation>
    <scope>NUCLEOTIDE SEQUENCE [LARGE SCALE GENOMIC DNA]</scope>
</reference>
<evidence type="ECO:0000313" key="2">
    <source>
        <dbReference type="EMBL" id="GFS02522.1"/>
    </source>
</evidence>
<feature type="chain" id="PRO_5043741512" evidence="1">
    <location>
        <begin position="21"/>
        <end position="229"/>
    </location>
</feature>
<feature type="signal peptide" evidence="1">
    <location>
        <begin position="1"/>
        <end position="20"/>
    </location>
</feature>
<dbReference type="Proteomes" id="UP000762676">
    <property type="component" value="Unassembled WGS sequence"/>
</dbReference>
<dbReference type="EMBL" id="BMAT01002239">
    <property type="protein sequence ID" value="GFS02522.1"/>
    <property type="molecule type" value="Genomic_DNA"/>
</dbReference>
<accession>A0AAV4HX67</accession>
<name>A0AAV4HX67_9GAST</name>
<evidence type="ECO:0000313" key="3">
    <source>
        <dbReference type="Proteomes" id="UP000762676"/>
    </source>
</evidence>
<organism evidence="2 3">
    <name type="scientific">Elysia marginata</name>
    <dbReference type="NCBI Taxonomy" id="1093978"/>
    <lineage>
        <taxon>Eukaryota</taxon>
        <taxon>Metazoa</taxon>
        <taxon>Spiralia</taxon>
        <taxon>Lophotrochozoa</taxon>
        <taxon>Mollusca</taxon>
        <taxon>Gastropoda</taxon>
        <taxon>Heterobranchia</taxon>
        <taxon>Euthyneura</taxon>
        <taxon>Panpulmonata</taxon>
        <taxon>Sacoglossa</taxon>
        <taxon>Placobranchoidea</taxon>
        <taxon>Plakobranchidae</taxon>
        <taxon>Elysia</taxon>
    </lineage>
</organism>
<keyword evidence="1" id="KW-0732">Signal</keyword>
<sequence>MDWALALLASQAATQTLTEAQTTYPAPDVANQEPTDRLHQPIRRRGCDRLEGQLWMQHSIFASDLPFISHDSTFKMASGDGSKHAASRNIFDSVALVSREEDDCECGQLSEREMSDKEEVVLYSSDSDGYSGSYDSDNDVLIVDPDLKISIAEEVVDGTVIKTVVYMGKDGTEWKNTPLVPNAQTRWPNVTLPRNRIPGTQNVTSPAEVFELFISRNMLTAQSYREIHK</sequence>
<evidence type="ECO:0000256" key="1">
    <source>
        <dbReference type="SAM" id="SignalP"/>
    </source>
</evidence>